<evidence type="ECO:0000256" key="6">
    <source>
        <dbReference type="ARBA" id="ARBA00022777"/>
    </source>
</evidence>
<dbReference type="Proteomes" id="UP000243904">
    <property type="component" value="Chromosome I"/>
</dbReference>
<dbReference type="SMART" id="SM00387">
    <property type="entry name" value="HATPase_c"/>
    <property type="match status" value="1"/>
</dbReference>
<keyword evidence="7" id="KW-0067">ATP-binding</keyword>
<dbReference type="InterPro" id="IPR005467">
    <property type="entry name" value="His_kinase_dom"/>
</dbReference>
<dbReference type="SMART" id="SM00388">
    <property type="entry name" value="HisKA"/>
    <property type="match status" value="1"/>
</dbReference>
<keyword evidence="9" id="KW-0472">Membrane</keyword>
<dbReference type="Pfam" id="PF00512">
    <property type="entry name" value="HisKA"/>
    <property type="match status" value="1"/>
</dbReference>
<dbReference type="PROSITE" id="PS50109">
    <property type="entry name" value="HIS_KIN"/>
    <property type="match status" value="1"/>
</dbReference>
<gene>
    <name evidence="11" type="ORF">SAMN05444158_6920</name>
</gene>
<dbReference type="InterPro" id="IPR036890">
    <property type="entry name" value="HATPase_C_sf"/>
</dbReference>
<dbReference type="Pfam" id="PF17158">
    <property type="entry name" value="MASE4"/>
    <property type="match status" value="1"/>
</dbReference>
<keyword evidence="5" id="KW-0547">Nucleotide-binding</keyword>
<evidence type="ECO:0000256" key="4">
    <source>
        <dbReference type="ARBA" id="ARBA00022679"/>
    </source>
</evidence>
<evidence type="ECO:0000256" key="5">
    <source>
        <dbReference type="ARBA" id="ARBA00022741"/>
    </source>
</evidence>
<dbReference type="PRINTS" id="PR00344">
    <property type="entry name" value="BCTRLSENSOR"/>
</dbReference>
<keyword evidence="3" id="KW-0597">Phosphoprotein</keyword>
<dbReference type="Gene3D" id="3.30.565.10">
    <property type="entry name" value="Histidine kinase-like ATPase, C-terminal domain"/>
    <property type="match status" value="1"/>
</dbReference>
<dbReference type="InterPro" id="IPR036097">
    <property type="entry name" value="HisK_dim/P_sf"/>
</dbReference>
<evidence type="ECO:0000256" key="1">
    <source>
        <dbReference type="ARBA" id="ARBA00000085"/>
    </source>
</evidence>
<sequence>MIKQAIIVQEDQPFTLASLSPSRPQRRLVLLVALALGALFIMAVQHSHIQLGRIDAFVPAYGTAIFVNDLITSVLLFNQFAILRSRALLAISNGYLFMALMVIPWMLTFPGLFTPNGLLGAGLQSTNWLAVLRYTGFPTAVIAYALLKDANRPNRWWERSLTATILSSAAMSAAVVCAMTVLVTAGDAYLPRISIDRVHFSTFLLYIASCLILLNAVALILLWIRQRSVLDLWLMVVVCVYAIEIYLVSFPGLARFSVGWYAGRVFGFVSSILVLFVLLYEITTLYAHLLRAVLAQRREREARLMTGDVVSASVAHEVKQPLTAIIASANAGLNWLDRVEPELDEVRRVLRRVVTAGRHADAVIENIRAHFKKSAQPRTSLDINDVIEEALAVVRDKLQTHRVAVQAAPNKRLPRIKGEQVQLQQVLLNLITNAIDSMATKNGERVLSIRSEVHHSGCVMVSVEDTGKGLEPGAMDRIFDPTFTTKAHGMGMGLSICRSIIEEHEGQLWVTADKGRGAVFQFTVPVDLGSASADLSNAFGQAL</sequence>
<protein>
    <recommendedName>
        <fullName evidence="2">histidine kinase</fullName>
        <ecNumber evidence="2">2.7.13.3</ecNumber>
    </recommendedName>
</protein>
<accession>A0A1H2B999</accession>
<keyword evidence="4" id="KW-0808">Transferase</keyword>
<reference evidence="12" key="1">
    <citation type="submission" date="2016-10" db="EMBL/GenBank/DDBJ databases">
        <authorList>
            <person name="Varghese N."/>
            <person name="Submissions S."/>
        </authorList>
    </citation>
    <scope>NUCLEOTIDE SEQUENCE [LARGE SCALE GENOMIC DNA]</scope>
    <source>
        <strain evidence="12">GAS369</strain>
    </source>
</reference>
<dbReference type="RefSeq" id="WP_146690508.1">
    <property type="nucleotide sequence ID" value="NZ_LT629750.1"/>
</dbReference>
<dbReference type="Pfam" id="PF02518">
    <property type="entry name" value="HATPase_c"/>
    <property type="match status" value="1"/>
</dbReference>
<evidence type="ECO:0000256" key="7">
    <source>
        <dbReference type="ARBA" id="ARBA00022840"/>
    </source>
</evidence>
<feature type="transmembrane region" description="Helical" evidence="9">
    <location>
        <begin position="56"/>
        <end position="76"/>
    </location>
</feature>
<dbReference type="EMBL" id="LT629750">
    <property type="protein sequence ID" value="SDT54647.1"/>
    <property type="molecule type" value="Genomic_DNA"/>
</dbReference>
<feature type="transmembrane region" description="Helical" evidence="9">
    <location>
        <begin position="28"/>
        <end position="44"/>
    </location>
</feature>
<evidence type="ECO:0000313" key="11">
    <source>
        <dbReference type="EMBL" id="SDT54647.1"/>
    </source>
</evidence>
<keyword evidence="12" id="KW-1185">Reference proteome</keyword>
<dbReference type="Gene3D" id="1.10.287.130">
    <property type="match status" value="1"/>
</dbReference>
<feature type="transmembrane region" description="Helical" evidence="9">
    <location>
        <begin position="203"/>
        <end position="224"/>
    </location>
</feature>
<proteinExistence type="predicted"/>
<feature type="domain" description="Histidine kinase" evidence="10">
    <location>
        <begin position="313"/>
        <end position="528"/>
    </location>
</feature>
<keyword evidence="8" id="KW-0902">Two-component regulatory system</keyword>
<dbReference type="GO" id="GO:0000155">
    <property type="term" value="F:phosphorelay sensor kinase activity"/>
    <property type="evidence" value="ECO:0007669"/>
    <property type="project" value="InterPro"/>
</dbReference>
<dbReference type="AlphaFoldDB" id="A0A1H2B999"/>
<dbReference type="PANTHER" id="PTHR43065:SF10">
    <property type="entry name" value="PEROXIDE STRESS-ACTIVATED HISTIDINE KINASE MAK3"/>
    <property type="match status" value="1"/>
</dbReference>
<feature type="transmembrane region" description="Helical" evidence="9">
    <location>
        <begin position="231"/>
        <end position="253"/>
    </location>
</feature>
<keyword evidence="9" id="KW-0812">Transmembrane</keyword>
<dbReference type="SUPFAM" id="SSF55874">
    <property type="entry name" value="ATPase domain of HSP90 chaperone/DNA topoisomerase II/histidine kinase"/>
    <property type="match status" value="1"/>
</dbReference>
<evidence type="ECO:0000259" key="10">
    <source>
        <dbReference type="PROSITE" id="PS50109"/>
    </source>
</evidence>
<evidence type="ECO:0000256" key="2">
    <source>
        <dbReference type="ARBA" id="ARBA00012438"/>
    </source>
</evidence>
<dbReference type="SUPFAM" id="SSF47384">
    <property type="entry name" value="Homodimeric domain of signal transducing histidine kinase"/>
    <property type="match status" value="1"/>
</dbReference>
<name>A0A1H2B999_9BRAD</name>
<keyword evidence="6 11" id="KW-0418">Kinase</keyword>
<dbReference type="InterPro" id="IPR003661">
    <property type="entry name" value="HisK_dim/P_dom"/>
</dbReference>
<dbReference type="InterPro" id="IPR003594">
    <property type="entry name" value="HATPase_dom"/>
</dbReference>
<dbReference type="GO" id="GO:0005524">
    <property type="term" value="F:ATP binding"/>
    <property type="evidence" value="ECO:0007669"/>
    <property type="project" value="UniProtKB-KW"/>
</dbReference>
<organism evidence="11 12">
    <name type="scientific">Bradyrhizobium canariense</name>
    <dbReference type="NCBI Taxonomy" id="255045"/>
    <lineage>
        <taxon>Bacteria</taxon>
        <taxon>Pseudomonadati</taxon>
        <taxon>Pseudomonadota</taxon>
        <taxon>Alphaproteobacteria</taxon>
        <taxon>Hyphomicrobiales</taxon>
        <taxon>Nitrobacteraceae</taxon>
        <taxon>Bradyrhizobium</taxon>
    </lineage>
</organism>
<feature type="transmembrane region" description="Helical" evidence="9">
    <location>
        <begin position="88"/>
        <end position="107"/>
    </location>
</feature>
<evidence type="ECO:0000256" key="3">
    <source>
        <dbReference type="ARBA" id="ARBA00022553"/>
    </source>
</evidence>
<dbReference type="InterPro" id="IPR004358">
    <property type="entry name" value="Sig_transdc_His_kin-like_C"/>
</dbReference>
<dbReference type="InterPro" id="IPR033424">
    <property type="entry name" value="MASE4"/>
</dbReference>
<feature type="transmembrane region" description="Helical" evidence="9">
    <location>
        <begin position="159"/>
        <end position="183"/>
    </location>
</feature>
<evidence type="ECO:0000313" key="12">
    <source>
        <dbReference type="Proteomes" id="UP000243904"/>
    </source>
</evidence>
<keyword evidence="9" id="KW-1133">Transmembrane helix</keyword>
<evidence type="ECO:0000256" key="8">
    <source>
        <dbReference type="ARBA" id="ARBA00023012"/>
    </source>
</evidence>
<feature type="transmembrane region" description="Helical" evidence="9">
    <location>
        <begin position="127"/>
        <end position="147"/>
    </location>
</feature>
<dbReference type="PANTHER" id="PTHR43065">
    <property type="entry name" value="SENSOR HISTIDINE KINASE"/>
    <property type="match status" value="1"/>
</dbReference>
<comment type="catalytic activity">
    <reaction evidence="1">
        <text>ATP + protein L-histidine = ADP + protein N-phospho-L-histidine.</text>
        <dbReference type="EC" id="2.7.13.3"/>
    </reaction>
</comment>
<dbReference type="EC" id="2.7.13.3" evidence="2"/>
<evidence type="ECO:0000256" key="9">
    <source>
        <dbReference type="SAM" id="Phobius"/>
    </source>
</evidence>
<feature type="transmembrane region" description="Helical" evidence="9">
    <location>
        <begin position="265"/>
        <end position="290"/>
    </location>
</feature>